<evidence type="ECO:0000256" key="8">
    <source>
        <dbReference type="ARBA" id="ARBA00023136"/>
    </source>
</evidence>
<evidence type="ECO:0000256" key="4">
    <source>
        <dbReference type="ARBA" id="ARBA00022656"/>
    </source>
</evidence>
<keyword evidence="8" id="KW-0472">Membrane</keyword>
<feature type="domain" description="Haemolysin-type calcium binding-related" evidence="10">
    <location>
        <begin position="1027"/>
        <end position="1069"/>
    </location>
</feature>
<dbReference type="PRINTS" id="PR01488">
    <property type="entry name" value="RTXTOXINA"/>
</dbReference>
<evidence type="ECO:0000256" key="7">
    <source>
        <dbReference type="ARBA" id="ARBA00023026"/>
    </source>
</evidence>
<dbReference type="PRINTS" id="PR00313">
    <property type="entry name" value="CABNDNGRPT"/>
</dbReference>
<protein>
    <recommendedName>
        <fullName evidence="10">Haemolysin-type calcium binding-related domain-containing protein</fullName>
    </recommendedName>
</protein>
<proteinExistence type="predicted"/>
<dbReference type="PANTHER" id="PTHR38340">
    <property type="entry name" value="S-LAYER PROTEIN"/>
    <property type="match status" value="1"/>
</dbReference>
<dbReference type="InterPro" id="IPR050557">
    <property type="entry name" value="RTX_toxin/Mannuronan_C5-epim"/>
</dbReference>
<feature type="domain" description="Haemolysin-type calcium binding-related" evidence="10">
    <location>
        <begin position="1208"/>
        <end position="1251"/>
    </location>
</feature>
<keyword evidence="12" id="KW-1185">Reference proteome</keyword>
<comment type="subcellular location">
    <subcellularLocation>
        <location evidence="1">Membrane</location>
    </subcellularLocation>
    <subcellularLocation>
        <location evidence="2">Secreted</location>
    </subcellularLocation>
</comment>
<dbReference type="InterPro" id="IPR018511">
    <property type="entry name" value="Hemolysin-typ_Ca-bd_CS"/>
</dbReference>
<evidence type="ECO:0000256" key="3">
    <source>
        <dbReference type="ARBA" id="ARBA00022525"/>
    </source>
</evidence>
<feature type="domain" description="Haemolysin-type calcium binding-related" evidence="10">
    <location>
        <begin position="1591"/>
        <end position="1633"/>
    </location>
</feature>
<dbReference type="Pfam" id="PF00353">
    <property type="entry name" value="HemolysinCabind"/>
    <property type="match status" value="13"/>
</dbReference>
<gene>
    <name evidence="11" type="ORF">OU419_08625</name>
</gene>
<evidence type="ECO:0000256" key="1">
    <source>
        <dbReference type="ARBA" id="ARBA00004370"/>
    </source>
</evidence>
<feature type="domain" description="Haemolysin-type calcium binding-related" evidence="10">
    <location>
        <begin position="1772"/>
        <end position="1808"/>
    </location>
</feature>
<feature type="compositionally biased region" description="Low complexity" evidence="9">
    <location>
        <begin position="499"/>
        <end position="511"/>
    </location>
</feature>
<dbReference type="Pfam" id="PF06594">
    <property type="entry name" value="HCBP_related"/>
    <property type="match status" value="6"/>
</dbReference>
<dbReference type="PROSITE" id="PS00330">
    <property type="entry name" value="HEMOLYSIN_CALCIUM"/>
    <property type="match status" value="12"/>
</dbReference>
<keyword evidence="4" id="KW-0800">Toxin</keyword>
<evidence type="ECO:0000256" key="9">
    <source>
        <dbReference type="SAM" id="MobiDB-lite"/>
    </source>
</evidence>
<organism evidence="11 12">
    <name type="scientific">Pseudomonas triclosanedens</name>
    <dbReference type="NCBI Taxonomy" id="2961893"/>
    <lineage>
        <taxon>Bacteria</taxon>
        <taxon>Pseudomonadati</taxon>
        <taxon>Pseudomonadota</taxon>
        <taxon>Gammaproteobacteria</taxon>
        <taxon>Pseudomonadales</taxon>
        <taxon>Pseudomonadaceae</taxon>
        <taxon>Pseudomonas</taxon>
    </lineage>
</organism>
<keyword evidence="6" id="KW-0106">Calcium</keyword>
<keyword evidence="5" id="KW-0677">Repeat</keyword>
<evidence type="ECO:0000256" key="5">
    <source>
        <dbReference type="ARBA" id="ARBA00022737"/>
    </source>
</evidence>
<dbReference type="EMBL" id="CP113432">
    <property type="protein sequence ID" value="WAI51301.1"/>
    <property type="molecule type" value="Genomic_DNA"/>
</dbReference>
<keyword evidence="3" id="KW-0964">Secreted</keyword>
<dbReference type="SUPFAM" id="SSF51120">
    <property type="entry name" value="beta-Roll"/>
    <property type="match status" value="7"/>
</dbReference>
<evidence type="ECO:0000313" key="11">
    <source>
        <dbReference type="EMBL" id="WAI51301.1"/>
    </source>
</evidence>
<dbReference type="InterPro" id="IPR011049">
    <property type="entry name" value="Serralysin-like_metalloprot_C"/>
</dbReference>
<dbReference type="PANTHER" id="PTHR38340:SF1">
    <property type="entry name" value="S-LAYER PROTEIN"/>
    <property type="match status" value="1"/>
</dbReference>
<feature type="domain" description="Haemolysin-type calcium binding-related" evidence="10">
    <location>
        <begin position="826"/>
        <end position="869"/>
    </location>
</feature>
<name>A0ABY7A2R3_9PSED</name>
<evidence type="ECO:0000313" key="12">
    <source>
        <dbReference type="Proteomes" id="UP001163624"/>
    </source>
</evidence>
<evidence type="ECO:0000256" key="6">
    <source>
        <dbReference type="ARBA" id="ARBA00022837"/>
    </source>
</evidence>
<feature type="domain" description="Haemolysin-type calcium binding-related" evidence="10">
    <location>
        <begin position="1390"/>
        <end position="1433"/>
    </location>
</feature>
<feature type="region of interest" description="Disordered" evidence="9">
    <location>
        <begin position="492"/>
        <end position="513"/>
    </location>
</feature>
<dbReference type="InterPro" id="IPR001343">
    <property type="entry name" value="Hemolysn_Ca-bd"/>
</dbReference>
<dbReference type="Proteomes" id="UP001163624">
    <property type="component" value="Chromosome"/>
</dbReference>
<evidence type="ECO:0000256" key="2">
    <source>
        <dbReference type="ARBA" id="ARBA00004613"/>
    </source>
</evidence>
<dbReference type="InterPro" id="IPR010566">
    <property type="entry name" value="Haemolys_ca-bd"/>
</dbReference>
<dbReference type="Gene3D" id="2.150.10.10">
    <property type="entry name" value="Serralysin-like metalloprotease, C-terminal"/>
    <property type="match status" value="11"/>
</dbReference>
<evidence type="ECO:0000259" key="10">
    <source>
        <dbReference type="Pfam" id="PF06594"/>
    </source>
</evidence>
<dbReference type="RefSeq" id="WP_268173308.1">
    <property type="nucleotide sequence ID" value="NZ_CP113432.1"/>
</dbReference>
<keyword evidence="7" id="KW-0843">Virulence</keyword>
<accession>A0ABY7A2R3</accession>
<reference evidence="11" key="1">
    <citation type="submission" date="2022-11" db="EMBL/GenBank/DDBJ databases">
        <title>Pseudomonas triclosanedens sp. nov., a triclosan degrader isolated from activated sludge.</title>
        <authorList>
            <person name="Yin Y."/>
            <person name="Lu Z."/>
        </authorList>
    </citation>
    <scope>NUCLEOTIDE SEQUENCE</scope>
    <source>
        <strain evidence="11">ZM23</strain>
    </source>
</reference>
<dbReference type="InterPro" id="IPR003995">
    <property type="entry name" value="RTX_toxin_determinant-A"/>
</dbReference>
<sequence>MPQTQQDKDVQDYKLEVTKIEQETLQKAKELASEAELSDSERYKKTAELMAYDLRAKEALAERYAEKSLLAGSVDSANAFKATAKAVGDIAAGVESKITSNMDAAQFKSIFGEIGSKMPLGEAITIYQLGKAVGDENWNEVGKQSTSLLYATLGGVVAVGIVATLPISGTALAITSVIAGIAGAIYGDDVGGRIWDTVSQYFTSANSFVLRADPLVLDLDGDGIETVDSTAGITFDFDGDGLKTGTGWAAKDDGFLALDRNGDGKIDNGAELFGVDFLKSNGQKATNGFDALKDLDSNGDGVFDANDTQFANVRVWQDLNQDGVSQVNELKSLADHHITSINLTATASNQNSNGNIISAIGSFVRDDGSIGAVNGNQSIAGNLDLASNPFYREFTDHLPLDEAAKALPDMKGSGAVRDLREASMQNSALKGVLAEYAGAQTREQQMALLDSLLSEWAGSSNYRTFEQRVSDLSTGVMTVDFEWSWEQDLGFSGGGSGASSGSIDPGSISSGPTTAQLQQKTLLERVRLLEVFNAQNFFNFTKEENGSGGLSRLGVKSGASLTNISGSAISNNGGTQSGGASIASHWTLTEKNLVLNEGQANFINQAYESLRESIYNGLLLQTRLRPYVEAIGVTLDENGLGLDFSKVATLFQTTFDNNHVNGATDLLEFVTQQMAGRAITELNPLVERFVTSLSSDEITKINALGIGLQLGAAGNQSLSGKDKQDYLFGLDGNDALYGGAGNDFLAGGTGNDTLRGEAGNDTLIGGAGNDYLSGDAGSDVYRFERGWGQDTVYNYDTNTSTSKVDAIEFAANIAASDIVVTRFGDDLILRLKGSTDQITVQSYFNGDAAGSYRLEEVRFADGTAWNIAQVKALVQQGTDGNDILYGYAVADTISGGAGNDTINGYGGDDDLDGGVGNDTLYGGAGQDVLKGGLGNDTLYGDDGNDQLLGNEGDDRIFGANGNDTLIGGAGNDYLSGDAGSDVYRFERGWGQDTVYNYDTSTSKVDAIEFGADIAASDIMVTRFGDYLILRLKDSTDQITVQSYFNGDAAGSYRLEEVRFADGTAWNIAQVKALAQQGTDGNDILYGYAVADTISGGAGNDTINGYGGDDDLDGGVGNDTLYGGAGQDVLKGGLGNDALYGEDGNDILIGGVGNDYLSGDAGSDVYRFERGWGQDTVYNYDTSTSKVDAIEFGADIAVSDVAVTRSGDHLILSLKGSTDQITVQSYFNGDAAGSYRLEEVRFADGTAWNIAQVKALVQQGTDGNDILYGYAVADTISGGAGNDTINGYGGDDDLDGGVGNDTLYGGAGQDVLKGGLGNDTLYGEDGNDTLIGGAGNDYLSGGVGSDVYRFERGWGQDTVYNYDTSTSKVDAIEFGADIAASDIVATRSGDDLILRLKDSTDQITVQSYFNGDAAGSYRLEEVRFADGTAWNIAQVKALVQQGTDGNDILYGYAVADTISGGAGNDTINGYGGDDDLDGGVGNDTLYGGAGQDVLKGGLGNDTLYGDDGNDQLLGNEGDDRIFGANGNDTLIGGAGNDYLSGDAGSDVYRFERGWGQDTVYNYDTSTSKVDAIEFGADIAASDIMVTRFGDYLILRLKDSTDQITVQSYFNGDAAGSYRLEEVRFADGTAWNIAQVKALAQQGTDGNDILYGYAVADTISGGAGNDTINGYGGDDDLDGGVGNDTLYGGAGQDVLKGGLGNDTLYGEDGNDTLIGGAGNDYLSGGVGSDVYLFERGAGQDTVYNYHTDTNSLDQLVFADGINSDQLWFRQSGSNLEVSVIGTSDKVTVSSWYSGSTYRLGQIATADGKTLLEGQVQNLVNAMAAFGVPTGGESNLTTDQRQQLEVVIAANWQ</sequence>